<reference evidence="1 2" key="1">
    <citation type="journal article" date="2013" name="Genome Announc.">
        <title>Draft Genome Sequence for Caulobacter sp. Strain OR37, a Bacterium Tolerant to Heavy Metals.</title>
        <authorList>
            <person name="Utturkar S.M."/>
            <person name="Bollmann A."/>
            <person name="Brzoska R.M."/>
            <person name="Klingeman D.M."/>
            <person name="Epstein S.E."/>
            <person name="Palumbo A.V."/>
            <person name="Brown S.D."/>
        </authorList>
    </citation>
    <scope>NUCLEOTIDE SEQUENCE [LARGE SCALE GENOMIC DNA]</scope>
    <source>
        <strain evidence="1 2">OR37</strain>
    </source>
</reference>
<evidence type="ECO:0000313" key="2">
    <source>
        <dbReference type="Proteomes" id="UP000013063"/>
    </source>
</evidence>
<comment type="caution">
    <text evidence="1">The sequence shown here is derived from an EMBL/GenBank/DDBJ whole genome shotgun (WGS) entry which is preliminary data.</text>
</comment>
<dbReference type="AlphaFoldDB" id="R0CZB8"/>
<dbReference type="Proteomes" id="UP000013063">
    <property type="component" value="Unassembled WGS sequence"/>
</dbReference>
<accession>R0CZB8</accession>
<sequence>MAKPPKSLDDVDWETASRHLIEAFPGASLAEVVARAEMAAVTLDHVGKPREAESMRRAAQHIRKKVMN</sequence>
<proteinExistence type="predicted"/>
<keyword evidence="2" id="KW-1185">Reference proteome</keyword>
<dbReference type="RefSeq" id="WP_004620316.1">
    <property type="nucleotide sequence ID" value="NZ_APMP01000015.1"/>
</dbReference>
<name>R0CZB8_CAUVI</name>
<organism evidence="1 2">
    <name type="scientific">Caulobacter vibrioides OR37</name>
    <dbReference type="NCBI Taxonomy" id="1292034"/>
    <lineage>
        <taxon>Bacteria</taxon>
        <taxon>Pseudomonadati</taxon>
        <taxon>Pseudomonadota</taxon>
        <taxon>Alphaproteobacteria</taxon>
        <taxon>Caulobacterales</taxon>
        <taxon>Caulobacteraceae</taxon>
        <taxon>Caulobacter</taxon>
    </lineage>
</organism>
<dbReference type="EMBL" id="APMP01000015">
    <property type="protein sequence ID" value="ENZ81600.1"/>
    <property type="molecule type" value="Genomic_DNA"/>
</dbReference>
<dbReference type="STRING" id="1292034.OR37_02538"/>
<dbReference type="PATRIC" id="fig|1292034.3.peg.2522"/>
<evidence type="ECO:0000313" key="1">
    <source>
        <dbReference type="EMBL" id="ENZ81600.1"/>
    </source>
</evidence>
<protein>
    <submittedName>
        <fullName evidence="1">Uncharacterized protein</fullName>
    </submittedName>
</protein>
<gene>
    <name evidence="1" type="ORF">OR37_02538</name>
</gene>